<dbReference type="AlphaFoldDB" id="A0ABD0PED0"/>
<feature type="non-terminal residue" evidence="5">
    <location>
        <position position="1"/>
    </location>
</feature>
<reference evidence="5 6" key="1">
    <citation type="submission" date="2024-05" db="EMBL/GenBank/DDBJ databases">
        <title>Genome sequencing and assembly of Indian major carp, Cirrhinus mrigala (Hamilton, 1822).</title>
        <authorList>
            <person name="Mohindra V."/>
            <person name="Chowdhury L.M."/>
            <person name="Lal K."/>
            <person name="Jena J.K."/>
        </authorList>
    </citation>
    <scope>NUCLEOTIDE SEQUENCE [LARGE SCALE GENOMIC DNA]</scope>
    <source>
        <strain evidence="5">CM1030</strain>
        <tissue evidence="5">Blood</tissue>
    </source>
</reference>
<organism evidence="5 6">
    <name type="scientific">Cirrhinus mrigala</name>
    <name type="common">Mrigala</name>
    <dbReference type="NCBI Taxonomy" id="683832"/>
    <lineage>
        <taxon>Eukaryota</taxon>
        <taxon>Metazoa</taxon>
        <taxon>Chordata</taxon>
        <taxon>Craniata</taxon>
        <taxon>Vertebrata</taxon>
        <taxon>Euteleostomi</taxon>
        <taxon>Actinopterygii</taxon>
        <taxon>Neopterygii</taxon>
        <taxon>Teleostei</taxon>
        <taxon>Ostariophysi</taxon>
        <taxon>Cypriniformes</taxon>
        <taxon>Cyprinidae</taxon>
        <taxon>Labeoninae</taxon>
        <taxon>Labeonini</taxon>
        <taxon>Cirrhinus</taxon>
    </lineage>
</organism>
<evidence type="ECO:0000256" key="1">
    <source>
        <dbReference type="ARBA" id="ARBA00022737"/>
    </source>
</evidence>
<evidence type="ECO:0000313" key="6">
    <source>
        <dbReference type="Proteomes" id="UP001529510"/>
    </source>
</evidence>
<name>A0ABD0PED0_CIRMR</name>
<feature type="repeat" description="ANK" evidence="3">
    <location>
        <begin position="2"/>
        <end position="38"/>
    </location>
</feature>
<dbReference type="Pfam" id="PF00023">
    <property type="entry name" value="Ank"/>
    <property type="match status" value="1"/>
</dbReference>
<evidence type="ECO:0000256" key="4">
    <source>
        <dbReference type="SAM" id="MobiDB-lite"/>
    </source>
</evidence>
<keyword evidence="1" id="KW-0677">Repeat</keyword>
<dbReference type="SUPFAM" id="SSF48403">
    <property type="entry name" value="Ankyrin repeat"/>
    <property type="match status" value="1"/>
</dbReference>
<dbReference type="Gene3D" id="1.25.40.20">
    <property type="entry name" value="Ankyrin repeat-containing domain"/>
    <property type="match status" value="1"/>
</dbReference>
<keyword evidence="2 3" id="KW-0040">ANK repeat</keyword>
<proteinExistence type="predicted"/>
<sequence length="55" mass="5936">AHGHTALHMAAGLHGSPFQEELIRLLLSRGADPSIRNLENDQPAHLLQSGEKGDK</sequence>
<dbReference type="InterPro" id="IPR002110">
    <property type="entry name" value="Ankyrin_rpt"/>
</dbReference>
<accession>A0ABD0PED0</accession>
<evidence type="ECO:0000256" key="3">
    <source>
        <dbReference type="PROSITE-ProRule" id="PRU00023"/>
    </source>
</evidence>
<comment type="caution">
    <text evidence="5">The sequence shown here is derived from an EMBL/GenBank/DDBJ whole genome shotgun (WGS) entry which is preliminary data.</text>
</comment>
<dbReference type="InterPro" id="IPR036770">
    <property type="entry name" value="Ankyrin_rpt-contain_sf"/>
</dbReference>
<protein>
    <submittedName>
        <fullName evidence="5">Uncharacterized protein</fullName>
    </submittedName>
</protein>
<dbReference type="EMBL" id="JAMKFB020000016">
    <property type="protein sequence ID" value="KAL0172090.1"/>
    <property type="molecule type" value="Genomic_DNA"/>
</dbReference>
<gene>
    <name evidence="5" type="ORF">M9458_032401</name>
</gene>
<dbReference type="PROSITE" id="PS50297">
    <property type="entry name" value="ANK_REP_REGION"/>
    <property type="match status" value="1"/>
</dbReference>
<evidence type="ECO:0000313" key="5">
    <source>
        <dbReference type="EMBL" id="KAL0172090.1"/>
    </source>
</evidence>
<dbReference type="PANTHER" id="PTHR24124">
    <property type="entry name" value="ANKYRIN REPEAT FAMILY A"/>
    <property type="match status" value="1"/>
</dbReference>
<dbReference type="Proteomes" id="UP001529510">
    <property type="component" value="Unassembled WGS sequence"/>
</dbReference>
<dbReference type="PANTHER" id="PTHR24124:SF7">
    <property type="entry name" value="NF-KAPPA-B INHIBITOR DELTA"/>
    <property type="match status" value="1"/>
</dbReference>
<dbReference type="PROSITE" id="PS50088">
    <property type="entry name" value="ANK_REPEAT"/>
    <property type="match status" value="1"/>
</dbReference>
<feature type="non-terminal residue" evidence="5">
    <location>
        <position position="55"/>
    </location>
</feature>
<keyword evidence="6" id="KW-1185">Reference proteome</keyword>
<evidence type="ECO:0000256" key="2">
    <source>
        <dbReference type="ARBA" id="ARBA00023043"/>
    </source>
</evidence>
<feature type="region of interest" description="Disordered" evidence="4">
    <location>
        <begin position="36"/>
        <end position="55"/>
    </location>
</feature>